<dbReference type="InterPro" id="IPR036390">
    <property type="entry name" value="WH_DNA-bd_sf"/>
</dbReference>
<proteinExistence type="predicted"/>
<feature type="domain" description="HTH crp-type" evidence="1">
    <location>
        <begin position="1"/>
        <end position="41"/>
    </location>
</feature>
<accession>A0A6G1WRA7</accession>
<name>A0A6G1WRA7_9HYPH</name>
<dbReference type="InterPro" id="IPR012318">
    <property type="entry name" value="HTH_CRP"/>
</dbReference>
<evidence type="ECO:0000259" key="1">
    <source>
        <dbReference type="PROSITE" id="PS51063"/>
    </source>
</evidence>
<reference evidence="2" key="1">
    <citation type="journal article" date="2013" name="Genome Biol.">
        <title>Comparative genomics of the core and accessory genomes of 48 Sinorhizobium strains comprising five genospecies.</title>
        <authorList>
            <person name="Sugawara M."/>
            <person name="Epstein B."/>
            <person name="Badgley B.D."/>
            <person name="Unno T."/>
            <person name="Xu L."/>
            <person name="Reese J."/>
            <person name="Gyaneshwar P."/>
            <person name="Denny R."/>
            <person name="Mudge J."/>
            <person name="Bharti A.K."/>
            <person name="Farmer A.D."/>
            <person name="May G.D."/>
            <person name="Woodward J.E."/>
            <person name="Medigue C."/>
            <person name="Vallenet D."/>
            <person name="Lajus A."/>
            <person name="Rouy Z."/>
            <person name="Martinez-Vaz B."/>
            <person name="Tiffin P."/>
            <person name="Young N.D."/>
            <person name="Sadowsky M.J."/>
        </authorList>
    </citation>
    <scope>NUCLEOTIDE SEQUENCE</scope>
    <source>
        <strain evidence="2">M1</strain>
    </source>
</reference>
<dbReference type="InterPro" id="IPR036388">
    <property type="entry name" value="WH-like_DNA-bd_sf"/>
</dbReference>
<dbReference type="PROSITE" id="PS51063">
    <property type="entry name" value="HTH_CRP_2"/>
    <property type="match status" value="1"/>
</dbReference>
<dbReference type="EMBL" id="WISB01000148">
    <property type="protein sequence ID" value="MQW72264.1"/>
    <property type="molecule type" value="Genomic_DNA"/>
</dbReference>
<sequence>MRRVDLADYLGLTSETVSRSLTKKGIIEMHGPRGIEIFEYCVL</sequence>
<dbReference type="GO" id="GO:0006355">
    <property type="term" value="P:regulation of DNA-templated transcription"/>
    <property type="evidence" value="ECO:0007669"/>
    <property type="project" value="InterPro"/>
</dbReference>
<dbReference type="AlphaFoldDB" id="A0A6G1WRA7"/>
<dbReference type="Pfam" id="PF00325">
    <property type="entry name" value="Crp"/>
    <property type="match status" value="1"/>
</dbReference>
<comment type="caution">
    <text evidence="2">The sequence shown here is derived from an EMBL/GenBank/DDBJ whole genome shotgun (WGS) entry which is preliminary data.</text>
</comment>
<gene>
    <name evidence="2" type="ORF">GHJ91_24780</name>
</gene>
<evidence type="ECO:0000313" key="2">
    <source>
        <dbReference type="EMBL" id="MQW72264.1"/>
    </source>
</evidence>
<dbReference type="Gene3D" id="1.10.10.10">
    <property type="entry name" value="Winged helix-like DNA-binding domain superfamily/Winged helix DNA-binding domain"/>
    <property type="match status" value="1"/>
</dbReference>
<organism evidence="2">
    <name type="scientific">Sinorhizobium medicae</name>
    <dbReference type="NCBI Taxonomy" id="110321"/>
    <lineage>
        <taxon>Bacteria</taxon>
        <taxon>Pseudomonadati</taxon>
        <taxon>Pseudomonadota</taxon>
        <taxon>Alphaproteobacteria</taxon>
        <taxon>Hyphomicrobiales</taxon>
        <taxon>Rhizobiaceae</taxon>
        <taxon>Sinorhizobium/Ensifer group</taxon>
        <taxon>Sinorhizobium</taxon>
    </lineage>
</organism>
<dbReference type="SUPFAM" id="SSF46785">
    <property type="entry name" value="Winged helix' DNA-binding domain"/>
    <property type="match status" value="1"/>
</dbReference>
<protein>
    <submittedName>
        <fullName evidence="2">Helix-turn-helix domain-containing protein</fullName>
    </submittedName>
</protein>
<dbReference type="RefSeq" id="WP_101777705.1">
    <property type="nucleotide sequence ID" value="NZ_CP140925.1"/>
</dbReference>
<dbReference type="GO" id="GO:0003677">
    <property type="term" value="F:DNA binding"/>
    <property type="evidence" value="ECO:0007669"/>
    <property type="project" value="InterPro"/>
</dbReference>